<accession>A0A5K8A594</accession>
<evidence type="ECO:0000256" key="1">
    <source>
        <dbReference type="SAM" id="SignalP"/>
    </source>
</evidence>
<dbReference type="Proteomes" id="UP000422108">
    <property type="component" value="Chromosome"/>
</dbReference>
<name>A0A5K8A594_9BACT</name>
<protein>
    <submittedName>
        <fullName evidence="2">Uncharacterized protein</fullName>
    </submittedName>
</protein>
<gene>
    <name evidence="2" type="ORF">DSCOOX_07080</name>
</gene>
<dbReference type="AlphaFoldDB" id="A0A5K8A594"/>
<reference evidence="2 3" key="1">
    <citation type="submission" date="2019-11" db="EMBL/GenBank/DDBJ databases">
        <title>Comparative genomics of hydrocarbon-degrading Desulfosarcina strains.</title>
        <authorList>
            <person name="Watanabe M."/>
            <person name="Kojima H."/>
            <person name="Fukui M."/>
        </authorList>
    </citation>
    <scope>NUCLEOTIDE SEQUENCE [LARGE SCALE GENOMIC DNA]</scope>
    <source>
        <strain evidence="3">oXyS1</strain>
    </source>
</reference>
<dbReference type="RefSeq" id="WP_155308976.1">
    <property type="nucleotide sequence ID" value="NZ_AP021879.1"/>
</dbReference>
<dbReference type="EMBL" id="AP021879">
    <property type="protein sequence ID" value="BBO87528.1"/>
    <property type="molecule type" value="Genomic_DNA"/>
</dbReference>
<feature type="chain" id="PRO_5024423667" evidence="1">
    <location>
        <begin position="21"/>
        <end position="96"/>
    </location>
</feature>
<keyword evidence="1" id="KW-0732">Signal</keyword>
<evidence type="ECO:0000313" key="3">
    <source>
        <dbReference type="Proteomes" id="UP000422108"/>
    </source>
</evidence>
<keyword evidence="3" id="KW-1185">Reference proteome</keyword>
<organism evidence="2 3">
    <name type="scientific">Desulfosarcina ovata subsp. ovata</name>
    <dbReference type="NCBI Taxonomy" id="2752305"/>
    <lineage>
        <taxon>Bacteria</taxon>
        <taxon>Pseudomonadati</taxon>
        <taxon>Thermodesulfobacteriota</taxon>
        <taxon>Desulfobacteria</taxon>
        <taxon>Desulfobacterales</taxon>
        <taxon>Desulfosarcinaceae</taxon>
        <taxon>Desulfosarcina</taxon>
    </lineage>
</organism>
<evidence type="ECO:0000313" key="2">
    <source>
        <dbReference type="EMBL" id="BBO87528.1"/>
    </source>
</evidence>
<proteinExistence type="predicted"/>
<sequence>MRNRLLLIAVCAMVSICSSAAAVAIYHHWFAVRIVAADTAGFMRQARADYLNRKITPKQLEQQIEQAMGLIRQQPANSVVLTSDVVLSKNVTIIAP</sequence>
<feature type="signal peptide" evidence="1">
    <location>
        <begin position="1"/>
        <end position="20"/>
    </location>
</feature>